<accession>A0A437S7L6</accession>
<evidence type="ECO:0000256" key="1">
    <source>
        <dbReference type="ARBA" id="ARBA00001917"/>
    </source>
</evidence>
<evidence type="ECO:0000256" key="4">
    <source>
        <dbReference type="ARBA" id="ARBA00022643"/>
    </source>
</evidence>
<keyword evidence="8" id="KW-1185">Reference proteome</keyword>
<evidence type="ECO:0000256" key="3">
    <source>
        <dbReference type="ARBA" id="ARBA00022630"/>
    </source>
</evidence>
<dbReference type="RefSeq" id="WP_127724056.1">
    <property type="nucleotide sequence ID" value="NZ_RLIH01000004.1"/>
</dbReference>
<evidence type="ECO:0000256" key="2">
    <source>
        <dbReference type="ARBA" id="ARBA00007118"/>
    </source>
</evidence>
<dbReference type="SUPFAM" id="SSF55469">
    <property type="entry name" value="FMN-dependent nitroreductase-like"/>
    <property type="match status" value="1"/>
</dbReference>
<dbReference type="PANTHER" id="PTHR43673">
    <property type="entry name" value="NAD(P)H NITROREDUCTASE YDGI-RELATED"/>
    <property type="match status" value="1"/>
</dbReference>
<comment type="cofactor">
    <cofactor evidence="1">
        <name>FMN</name>
        <dbReference type="ChEBI" id="CHEBI:58210"/>
    </cofactor>
</comment>
<dbReference type="Gene3D" id="3.40.109.10">
    <property type="entry name" value="NADH Oxidase"/>
    <property type="match status" value="1"/>
</dbReference>
<comment type="caution">
    <text evidence="7">The sequence shown here is derived from an EMBL/GenBank/DDBJ whole genome shotgun (WGS) entry which is preliminary data.</text>
</comment>
<dbReference type="CDD" id="cd02151">
    <property type="entry name" value="nitroreductase"/>
    <property type="match status" value="1"/>
</dbReference>
<feature type="domain" description="Nitroreductase" evidence="6">
    <location>
        <begin position="7"/>
        <end position="61"/>
    </location>
</feature>
<evidence type="ECO:0000313" key="8">
    <source>
        <dbReference type="Proteomes" id="UP000288812"/>
    </source>
</evidence>
<comment type="similarity">
    <text evidence="2">Belongs to the nitroreductase family.</text>
</comment>
<feature type="domain" description="Nitroreductase" evidence="6">
    <location>
        <begin position="64"/>
        <end position="151"/>
    </location>
</feature>
<sequence>MFNELAKKRRSIRKYTDEEISEKDLNLILESALLSPTGKNLDSKRFIVIKDKEMLEKLSKYKVSGAAFLKGASVAIAVVTNKELAATTYNQDACIAATFIQLQAEDLGLGSCWGNVTTAVNEEGRPSQEVLKELLEVPEEYNVECVIGIGHKAEEPREKKELDFKEHVFFEKFRG</sequence>
<keyword evidence="4" id="KW-0288">FMN</keyword>
<organism evidence="7 8">
    <name type="scientific">Anaerosphaera multitolerans</name>
    <dbReference type="NCBI Taxonomy" id="2487351"/>
    <lineage>
        <taxon>Bacteria</taxon>
        <taxon>Bacillati</taxon>
        <taxon>Bacillota</taxon>
        <taxon>Tissierellia</taxon>
        <taxon>Tissierellales</taxon>
        <taxon>Peptoniphilaceae</taxon>
        <taxon>Anaerosphaera</taxon>
    </lineage>
</organism>
<dbReference type="InterPro" id="IPR000415">
    <property type="entry name" value="Nitroreductase-like"/>
</dbReference>
<evidence type="ECO:0000313" key="7">
    <source>
        <dbReference type="EMBL" id="RVU55053.1"/>
    </source>
</evidence>
<name>A0A437S7L6_9FIRM</name>
<dbReference type="EMBL" id="RLIH01000004">
    <property type="protein sequence ID" value="RVU55053.1"/>
    <property type="molecule type" value="Genomic_DNA"/>
</dbReference>
<dbReference type="AlphaFoldDB" id="A0A437S7L6"/>
<proteinExistence type="inferred from homology"/>
<reference evidence="7 8" key="1">
    <citation type="submission" date="2018-11" db="EMBL/GenBank/DDBJ databases">
        <title>Genome sequencing and assembly of Anaerosphaera sp. nov., GS7-6-2.</title>
        <authorList>
            <person name="Rettenmaier R."/>
            <person name="Liebl W."/>
            <person name="Zverlov V."/>
        </authorList>
    </citation>
    <scope>NUCLEOTIDE SEQUENCE [LARGE SCALE GENOMIC DNA]</scope>
    <source>
        <strain evidence="7 8">GS7-6-2</strain>
    </source>
</reference>
<dbReference type="Pfam" id="PF00881">
    <property type="entry name" value="Nitroreductase"/>
    <property type="match status" value="2"/>
</dbReference>
<gene>
    <name evidence="7" type="ORF">EF514_03965</name>
</gene>
<dbReference type="Proteomes" id="UP000288812">
    <property type="component" value="Unassembled WGS sequence"/>
</dbReference>
<protein>
    <submittedName>
        <fullName evidence="7">Nitroreductase</fullName>
    </submittedName>
</protein>
<dbReference type="OrthoDB" id="9783470at2"/>
<keyword evidence="3" id="KW-0285">Flavoprotein</keyword>
<dbReference type="PANTHER" id="PTHR43673:SF2">
    <property type="entry name" value="NITROREDUCTASE"/>
    <property type="match status" value="1"/>
</dbReference>
<evidence type="ECO:0000259" key="6">
    <source>
        <dbReference type="Pfam" id="PF00881"/>
    </source>
</evidence>
<evidence type="ECO:0000256" key="5">
    <source>
        <dbReference type="ARBA" id="ARBA00023002"/>
    </source>
</evidence>
<dbReference type="InterPro" id="IPR029479">
    <property type="entry name" value="Nitroreductase"/>
</dbReference>
<keyword evidence="5" id="KW-0560">Oxidoreductase</keyword>
<dbReference type="GO" id="GO:0016491">
    <property type="term" value="F:oxidoreductase activity"/>
    <property type="evidence" value="ECO:0007669"/>
    <property type="project" value="UniProtKB-KW"/>
</dbReference>